<dbReference type="Gramene" id="KOM44925">
    <property type="protein sequence ID" value="KOM44925"/>
    <property type="gene ID" value="LR48_Vigan06g023100"/>
</dbReference>
<protein>
    <submittedName>
        <fullName evidence="2">Uncharacterized protein</fullName>
    </submittedName>
</protein>
<feature type="compositionally biased region" description="Basic and acidic residues" evidence="1">
    <location>
        <begin position="46"/>
        <end position="72"/>
    </location>
</feature>
<organism evidence="2 3">
    <name type="scientific">Phaseolus angularis</name>
    <name type="common">Azuki bean</name>
    <name type="synonym">Vigna angularis</name>
    <dbReference type="NCBI Taxonomy" id="3914"/>
    <lineage>
        <taxon>Eukaryota</taxon>
        <taxon>Viridiplantae</taxon>
        <taxon>Streptophyta</taxon>
        <taxon>Embryophyta</taxon>
        <taxon>Tracheophyta</taxon>
        <taxon>Spermatophyta</taxon>
        <taxon>Magnoliopsida</taxon>
        <taxon>eudicotyledons</taxon>
        <taxon>Gunneridae</taxon>
        <taxon>Pentapetalae</taxon>
        <taxon>rosids</taxon>
        <taxon>fabids</taxon>
        <taxon>Fabales</taxon>
        <taxon>Fabaceae</taxon>
        <taxon>Papilionoideae</taxon>
        <taxon>50 kb inversion clade</taxon>
        <taxon>NPAAA clade</taxon>
        <taxon>indigoferoid/millettioid clade</taxon>
        <taxon>Phaseoleae</taxon>
        <taxon>Vigna</taxon>
    </lineage>
</organism>
<dbReference type="AlphaFoldDB" id="A0A0L9UPV1"/>
<evidence type="ECO:0000256" key="1">
    <source>
        <dbReference type="SAM" id="MobiDB-lite"/>
    </source>
</evidence>
<proteinExistence type="predicted"/>
<feature type="compositionally biased region" description="Basic and acidic residues" evidence="1">
    <location>
        <begin position="1"/>
        <end position="21"/>
    </location>
</feature>
<dbReference type="EMBL" id="CM003376">
    <property type="protein sequence ID" value="KOM44925.1"/>
    <property type="molecule type" value="Genomic_DNA"/>
</dbReference>
<feature type="region of interest" description="Disordered" evidence="1">
    <location>
        <begin position="1"/>
        <end position="74"/>
    </location>
</feature>
<accession>A0A0L9UPV1</accession>
<evidence type="ECO:0000313" key="2">
    <source>
        <dbReference type="EMBL" id="KOM44925.1"/>
    </source>
</evidence>
<gene>
    <name evidence="2" type="ORF">LR48_Vigan06g023100</name>
</gene>
<reference evidence="3" key="1">
    <citation type="journal article" date="2015" name="Proc. Natl. Acad. Sci. U.S.A.">
        <title>Genome sequencing of adzuki bean (Vigna angularis) provides insight into high starch and low fat accumulation and domestication.</title>
        <authorList>
            <person name="Yang K."/>
            <person name="Tian Z."/>
            <person name="Chen C."/>
            <person name="Luo L."/>
            <person name="Zhao B."/>
            <person name="Wang Z."/>
            <person name="Yu L."/>
            <person name="Li Y."/>
            <person name="Sun Y."/>
            <person name="Li W."/>
            <person name="Chen Y."/>
            <person name="Li Y."/>
            <person name="Zhang Y."/>
            <person name="Ai D."/>
            <person name="Zhao J."/>
            <person name="Shang C."/>
            <person name="Ma Y."/>
            <person name="Wu B."/>
            <person name="Wang M."/>
            <person name="Gao L."/>
            <person name="Sun D."/>
            <person name="Zhang P."/>
            <person name="Guo F."/>
            <person name="Wang W."/>
            <person name="Li Y."/>
            <person name="Wang J."/>
            <person name="Varshney R.K."/>
            <person name="Wang J."/>
            <person name="Ling H.Q."/>
            <person name="Wan P."/>
        </authorList>
    </citation>
    <scope>NUCLEOTIDE SEQUENCE</scope>
    <source>
        <strain evidence="3">cv. Jingnong 6</strain>
    </source>
</reference>
<evidence type="ECO:0000313" key="3">
    <source>
        <dbReference type="Proteomes" id="UP000053144"/>
    </source>
</evidence>
<sequence length="208" mass="23104">MIDQRREDSGHLEERVDRPERLLQVNEPSECIMFPESIGQSKKSIAKKDEQPSDPKHFGAYRGAERHPHDSTRNQTCARSRLTLNHGLVVTSSLATPSDQVTSSLAPSMTSSLAVPGGQVTSSLAYSSDQLTSNPGRPCIQSWSSSDQLKPLLPRLNYKKLNPFAPANSCSRLGGLNVLYKIRRQETEQRRSIKDVRTVYRPSGGKCQ</sequence>
<dbReference type="Proteomes" id="UP000053144">
    <property type="component" value="Chromosome 6"/>
</dbReference>
<name>A0A0L9UPV1_PHAAN</name>